<dbReference type="PANTHER" id="PTHR44591:SF23">
    <property type="entry name" value="CHEY SUBFAMILY"/>
    <property type="match status" value="1"/>
</dbReference>
<dbReference type="GO" id="GO:0000160">
    <property type="term" value="P:phosphorelay signal transduction system"/>
    <property type="evidence" value="ECO:0007669"/>
    <property type="project" value="InterPro"/>
</dbReference>
<keyword evidence="5" id="KW-1185">Reference proteome</keyword>
<dbReference type="SUPFAM" id="SSF52172">
    <property type="entry name" value="CheY-like"/>
    <property type="match status" value="1"/>
</dbReference>
<keyword evidence="1 2" id="KW-0597">Phosphoprotein</keyword>
<dbReference type="AlphaFoldDB" id="A0A081C7S7"/>
<dbReference type="SMART" id="SM00448">
    <property type="entry name" value="REC"/>
    <property type="match status" value="1"/>
</dbReference>
<dbReference type="EMBL" id="DF820474">
    <property type="protein sequence ID" value="GAK60632.1"/>
    <property type="molecule type" value="Genomic_DNA"/>
</dbReference>
<proteinExistence type="predicted"/>
<dbReference type="Pfam" id="PF00072">
    <property type="entry name" value="Response_reg"/>
    <property type="match status" value="1"/>
</dbReference>
<name>A0A081C7S7_VECG1</name>
<organism evidence="4">
    <name type="scientific">Vecturithrix granuli</name>
    <dbReference type="NCBI Taxonomy" id="1499967"/>
    <lineage>
        <taxon>Bacteria</taxon>
        <taxon>Candidatus Moduliflexota</taxon>
        <taxon>Candidatus Vecturitrichia</taxon>
        <taxon>Candidatus Vecturitrichales</taxon>
        <taxon>Candidatus Vecturitrichaceae</taxon>
        <taxon>Candidatus Vecturithrix</taxon>
    </lineage>
</organism>
<dbReference type="eggNOG" id="COG2204">
    <property type="taxonomic scope" value="Bacteria"/>
</dbReference>
<dbReference type="InterPro" id="IPR050595">
    <property type="entry name" value="Bact_response_regulator"/>
</dbReference>
<evidence type="ECO:0000313" key="4">
    <source>
        <dbReference type="EMBL" id="GAK60632.1"/>
    </source>
</evidence>
<feature type="domain" description="Response regulatory" evidence="3">
    <location>
        <begin position="3"/>
        <end position="120"/>
    </location>
</feature>
<dbReference type="HOGENOM" id="CLU_000445_69_8_0"/>
<evidence type="ECO:0000313" key="5">
    <source>
        <dbReference type="Proteomes" id="UP000030661"/>
    </source>
</evidence>
<dbReference type="STRING" id="1499967.U27_00529"/>
<gene>
    <name evidence="4" type="ORF">U27_00529</name>
</gene>
<dbReference type="PROSITE" id="PS50110">
    <property type="entry name" value="RESPONSE_REGULATORY"/>
    <property type="match status" value="1"/>
</dbReference>
<evidence type="ECO:0000259" key="3">
    <source>
        <dbReference type="PROSITE" id="PS50110"/>
    </source>
</evidence>
<evidence type="ECO:0000256" key="1">
    <source>
        <dbReference type="ARBA" id="ARBA00022553"/>
    </source>
</evidence>
<reference evidence="4" key="1">
    <citation type="journal article" date="2015" name="PeerJ">
        <title>First genomic representation of candidate bacterial phylum KSB3 points to enhanced environmental sensing as a trigger of wastewater bulking.</title>
        <authorList>
            <person name="Sekiguchi Y."/>
            <person name="Ohashi A."/>
            <person name="Parks D.H."/>
            <person name="Yamauchi T."/>
            <person name="Tyson G.W."/>
            <person name="Hugenholtz P."/>
        </authorList>
    </citation>
    <scope>NUCLEOTIDE SEQUENCE [LARGE SCALE GENOMIC DNA]</scope>
</reference>
<dbReference type="InterPro" id="IPR001789">
    <property type="entry name" value="Sig_transdc_resp-reg_receiver"/>
</dbReference>
<dbReference type="PANTHER" id="PTHR44591">
    <property type="entry name" value="STRESS RESPONSE REGULATOR PROTEIN 1"/>
    <property type="match status" value="1"/>
</dbReference>
<protein>
    <submittedName>
        <fullName evidence="4">Response regulator</fullName>
    </submittedName>
</protein>
<accession>A0A081C7S7</accession>
<dbReference type="Gene3D" id="3.40.50.2300">
    <property type="match status" value="1"/>
</dbReference>
<dbReference type="Proteomes" id="UP000030661">
    <property type="component" value="Unassembled WGS sequence"/>
</dbReference>
<dbReference type="InterPro" id="IPR011006">
    <property type="entry name" value="CheY-like_superfamily"/>
</dbReference>
<evidence type="ECO:0000256" key="2">
    <source>
        <dbReference type="PROSITE-ProRule" id="PRU00169"/>
    </source>
</evidence>
<sequence>MARILIIDDDVQFLKMLRQMLEREGYEVVEALDGRVGIRLFRELRTELVITDIFMPEKEGIETTLELKREFPGVPIIIMSGGGRAYDFRYLDMAREFGADRAFIKPFERQELLAAIQELLDEREAPDRRQSF</sequence>
<feature type="modified residue" description="4-aspartylphosphate" evidence="2">
    <location>
        <position position="52"/>
    </location>
</feature>